<sequence length="194" mass="21443">MPRKSPVWEFFSSLLSDSTIAACLVCDKKVSRGSHRNNLSTTPLLNHLKQHPEEYEKVIGSRKQSKAPCSTPTTSVTLKTQIQPTIDQFNKSRQPWGAGEAVWKANTRRLVEMIAVDLEPLSVIGQPGFNLGVLTKTGLGNTPGVFTSGFLEKFINVPNVESPETLTVSTSFQPVIETIIHVSLYDVDIEQHQL</sequence>
<protein>
    <recommendedName>
        <fullName evidence="6">BED-type domain-containing protein</fullName>
    </recommendedName>
</protein>
<dbReference type="GO" id="GO:0003677">
    <property type="term" value="F:DNA binding"/>
    <property type="evidence" value="ECO:0007669"/>
    <property type="project" value="InterPro"/>
</dbReference>
<dbReference type="PROSITE" id="PS50808">
    <property type="entry name" value="ZF_BED"/>
    <property type="match status" value="1"/>
</dbReference>
<keyword evidence="3" id="KW-0862">Zinc</keyword>
<accession>R7UHQ7</accession>
<evidence type="ECO:0000256" key="4">
    <source>
        <dbReference type="PROSITE-ProRule" id="PRU00027"/>
    </source>
</evidence>
<dbReference type="GO" id="GO:0008270">
    <property type="term" value="F:zinc ion binding"/>
    <property type="evidence" value="ECO:0007669"/>
    <property type="project" value="UniProtKB-KW"/>
</dbReference>
<keyword evidence="9" id="KW-1185">Reference proteome</keyword>
<gene>
    <name evidence="7" type="ORF">CAPTEDRAFT_193575</name>
</gene>
<keyword evidence="5" id="KW-0732">Signal</keyword>
<dbReference type="Pfam" id="PF02892">
    <property type="entry name" value="zf-BED"/>
    <property type="match status" value="1"/>
</dbReference>
<evidence type="ECO:0000256" key="1">
    <source>
        <dbReference type="ARBA" id="ARBA00022723"/>
    </source>
</evidence>
<name>R7UHQ7_CAPTE</name>
<reference evidence="8" key="3">
    <citation type="submission" date="2015-06" db="UniProtKB">
        <authorList>
            <consortium name="EnsemblMetazoa"/>
        </authorList>
    </citation>
    <scope>IDENTIFICATION</scope>
</reference>
<evidence type="ECO:0000259" key="6">
    <source>
        <dbReference type="PROSITE" id="PS50808"/>
    </source>
</evidence>
<dbReference type="EnsemblMetazoa" id="CapteT193575">
    <property type="protein sequence ID" value="CapteP193575"/>
    <property type="gene ID" value="CapteG193575"/>
</dbReference>
<keyword evidence="1" id="KW-0479">Metal-binding</keyword>
<evidence type="ECO:0000256" key="3">
    <source>
        <dbReference type="ARBA" id="ARBA00022833"/>
    </source>
</evidence>
<keyword evidence="2 4" id="KW-0863">Zinc-finger</keyword>
<reference evidence="9" key="1">
    <citation type="submission" date="2012-12" db="EMBL/GenBank/DDBJ databases">
        <authorList>
            <person name="Hellsten U."/>
            <person name="Grimwood J."/>
            <person name="Chapman J.A."/>
            <person name="Shapiro H."/>
            <person name="Aerts A."/>
            <person name="Otillar R.P."/>
            <person name="Terry A.Y."/>
            <person name="Boore J.L."/>
            <person name="Simakov O."/>
            <person name="Marletaz F."/>
            <person name="Cho S.-J."/>
            <person name="Edsinger-Gonzales E."/>
            <person name="Havlak P."/>
            <person name="Kuo D.-H."/>
            <person name="Larsson T."/>
            <person name="Lv J."/>
            <person name="Arendt D."/>
            <person name="Savage R."/>
            <person name="Osoegawa K."/>
            <person name="de Jong P."/>
            <person name="Lindberg D.R."/>
            <person name="Seaver E.C."/>
            <person name="Weisblat D.A."/>
            <person name="Putnam N.H."/>
            <person name="Grigoriev I.V."/>
            <person name="Rokhsar D.S."/>
        </authorList>
    </citation>
    <scope>NUCLEOTIDE SEQUENCE</scope>
    <source>
        <strain evidence="9">I ESC-2004</strain>
    </source>
</reference>
<dbReference type="HOGENOM" id="CLU_1403662_0_0_1"/>
<organism evidence="7">
    <name type="scientific">Capitella teleta</name>
    <name type="common">Polychaete worm</name>
    <dbReference type="NCBI Taxonomy" id="283909"/>
    <lineage>
        <taxon>Eukaryota</taxon>
        <taxon>Metazoa</taxon>
        <taxon>Spiralia</taxon>
        <taxon>Lophotrochozoa</taxon>
        <taxon>Annelida</taxon>
        <taxon>Polychaeta</taxon>
        <taxon>Sedentaria</taxon>
        <taxon>Scolecida</taxon>
        <taxon>Capitellidae</taxon>
        <taxon>Capitella</taxon>
    </lineage>
</organism>
<dbReference type="InterPro" id="IPR036236">
    <property type="entry name" value="Znf_C2H2_sf"/>
</dbReference>
<feature type="chain" id="PRO_5008788013" description="BED-type domain-containing protein" evidence="5">
    <location>
        <begin position="22"/>
        <end position="194"/>
    </location>
</feature>
<dbReference type="SUPFAM" id="SSF57667">
    <property type="entry name" value="beta-beta-alpha zinc fingers"/>
    <property type="match status" value="1"/>
</dbReference>
<dbReference type="EMBL" id="AMQN01023036">
    <property type="status" value="NOT_ANNOTATED_CDS"/>
    <property type="molecule type" value="Genomic_DNA"/>
</dbReference>
<proteinExistence type="predicted"/>
<evidence type="ECO:0000256" key="2">
    <source>
        <dbReference type="ARBA" id="ARBA00022771"/>
    </source>
</evidence>
<evidence type="ECO:0000256" key="5">
    <source>
        <dbReference type="SAM" id="SignalP"/>
    </source>
</evidence>
<dbReference type="OMA" id="VKCQENK"/>
<feature type="domain" description="BED-type" evidence="6">
    <location>
        <begin position="2"/>
        <end position="58"/>
    </location>
</feature>
<dbReference type="EMBL" id="AMQN01023037">
    <property type="status" value="NOT_ANNOTATED_CDS"/>
    <property type="molecule type" value="Genomic_DNA"/>
</dbReference>
<dbReference type="InterPro" id="IPR003656">
    <property type="entry name" value="Znf_BED"/>
</dbReference>
<evidence type="ECO:0000313" key="9">
    <source>
        <dbReference type="Proteomes" id="UP000014760"/>
    </source>
</evidence>
<evidence type="ECO:0000313" key="8">
    <source>
        <dbReference type="EnsemblMetazoa" id="CapteP193575"/>
    </source>
</evidence>
<reference evidence="7 9" key="2">
    <citation type="journal article" date="2013" name="Nature">
        <title>Insights into bilaterian evolution from three spiralian genomes.</title>
        <authorList>
            <person name="Simakov O."/>
            <person name="Marletaz F."/>
            <person name="Cho S.J."/>
            <person name="Edsinger-Gonzales E."/>
            <person name="Havlak P."/>
            <person name="Hellsten U."/>
            <person name="Kuo D.H."/>
            <person name="Larsson T."/>
            <person name="Lv J."/>
            <person name="Arendt D."/>
            <person name="Savage R."/>
            <person name="Osoegawa K."/>
            <person name="de Jong P."/>
            <person name="Grimwood J."/>
            <person name="Chapman J.A."/>
            <person name="Shapiro H."/>
            <person name="Aerts A."/>
            <person name="Otillar R.P."/>
            <person name="Terry A.Y."/>
            <person name="Boore J.L."/>
            <person name="Grigoriev I.V."/>
            <person name="Lindberg D.R."/>
            <person name="Seaver E.C."/>
            <person name="Weisblat D.A."/>
            <person name="Putnam N.H."/>
            <person name="Rokhsar D.S."/>
        </authorList>
    </citation>
    <scope>NUCLEOTIDE SEQUENCE</scope>
    <source>
        <strain evidence="7 9">I ESC-2004</strain>
    </source>
</reference>
<evidence type="ECO:0000313" key="7">
    <source>
        <dbReference type="EMBL" id="ELU06059.1"/>
    </source>
</evidence>
<dbReference type="Proteomes" id="UP000014760">
    <property type="component" value="Unassembled WGS sequence"/>
</dbReference>
<dbReference type="EMBL" id="KB300972">
    <property type="protein sequence ID" value="ELU06059.1"/>
    <property type="molecule type" value="Genomic_DNA"/>
</dbReference>
<feature type="signal peptide" evidence="5">
    <location>
        <begin position="1"/>
        <end position="21"/>
    </location>
</feature>
<dbReference type="STRING" id="283909.R7UHQ7"/>
<dbReference type="OrthoDB" id="8067503at2759"/>
<dbReference type="SMART" id="SM00614">
    <property type="entry name" value="ZnF_BED"/>
    <property type="match status" value="1"/>
</dbReference>
<dbReference type="AlphaFoldDB" id="R7UHQ7"/>